<dbReference type="Gene3D" id="3.10.450.50">
    <property type="match status" value="1"/>
</dbReference>
<dbReference type="OrthoDB" id="953853at2"/>
<dbReference type="RefSeq" id="WP_037281867.1">
    <property type="nucleotide sequence ID" value="NZ_KK088595.1"/>
</dbReference>
<reference evidence="2 3" key="1">
    <citation type="submission" date="2013-02" db="EMBL/GenBank/DDBJ databases">
        <authorList>
            <person name="Fiebig A."/>
            <person name="Goeker M."/>
            <person name="Klenk H.-P.P."/>
        </authorList>
    </citation>
    <scope>NUCLEOTIDE SEQUENCE [LARGE SCALE GENOMIC DNA]</scope>
    <source>
        <strain evidence="2 3">DSM 19309</strain>
    </source>
</reference>
<dbReference type="HOGENOM" id="CLU_1936564_0_0_5"/>
<dbReference type="InterPro" id="IPR037401">
    <property type="entry name" value="SnoaL-like"/>
</dbReference>
<keyword evidence="3" id="KW-1185">Reference proteome</keyword>
<feature type="domain" description="SnoaL-like" evidence="1">
    <location>
        <begin position="16"/>
        <end position="109"/>
    </location>
</feature>
<dbReference type="Pfam" id="PF12680">
    <property type="entry name" value="SnoaL_2"/>
    <property type="match status" value="1"/>
</dbReference>
<dbReference type="InterPro" id="IPR032710">
    <property type="entry name" value="NTF2-like_dom_sf"/>
</dbReference>
<name>A0A017HQ30_9RHOB</name>
<evidence type="ECO:0000313" key="3">
    <source>
        <dbReference type="Proteomes" id="UP000019666"/>
    </source>
</evidence>
<protein>
    <recommendedName>
        <fullName evidence="1">SnoaL-like domain-containing protein</fullName>
    </recommendedName>
</protein>
<comment type="caution">
    <text evidence="2">The sequence shown here is derived from an EMBL/GenBank/DDBJ whole genome shotgun (WGS) entry which is preliminary data.</text>
</comment>
<dbReference type="AlphaFoldDB" id="A0A017HQ30"/>
<gene>
    <name evidence="2" type="ORF">Rumeso_01852</name>
</gene>
<dbReference type="Proteomes" id="UP000019666">
    <property type="component" value="Unassembled WGS sequence"/>
</dbReference>
<organism evidence="2 3">
    <name type="scientific">Rubellimicrobium mesophilum DSM 19309</name>
    <dbReference type="NCBI Taxonomy" id="442562"/>
    <lineage>
        <taxon>Bacteria</taxon>
        <taxon>Pseudomonadati</taxon>
        <taxon>Pseudomonadota</taxon>
        <taxon>Alphaproteobacteria</taxon>
        <taxon>Rhodobacterales</taxon>
        <taxon>Roseobacteraceae</taxon>
        <taxon>Rubellimicrobium</taxon>
    </lineage>
</organism>
<dbReference type="STRING" id="442562.Rumeso_01852"/>
<sequence>MAVADPKAWVANVERLYRANDAEGVSALYTEDAITIFGSRILSPEEVHAHPKEWFESLLEYEIERTFRAATGDIIVSETLASYIKKEDGKRYREFGVDVYWVNDQGKIYHKHTSEVVEPFDLRPLPPRNP</sequence>
<dbReference type="EMBL" id="AOSK01000042">
    <property type="protein sequence ID" value="EYD76572.1"/>
    <property type="molecule type" value="Genomic_DNA"/>
</dbReference>
<evidence type="ECO:0000313" key="2">
    <source>
        <dbReference type="EMBL" id="EYD76572.1"/>
    </source>
</evidence>
<dbReference type="SUPFAM" id="SSF54427">
    <property type="entry name" value="NTF2-like"/>
    <property type="match status" value="1"/>
</dbReference>
<evidence type="ECO:0000259" key="1">
    <source>
        <dbReference type="Pfam" id="PF12680"/>
    </source>
</evidence>
<accession>A0A017HQ30</accession>
<proteinExistence type="predicted"/>